<keyword evidence="1" id="KW-1133">Transmembrane helix</keyword>
<evidence type="ECO:0000256" key="1">
    <source>
        <dbReference type="SAM" id="Phobius"/>
    </source>
</evidence>
<organism evidence="2 3">
    <name type="scientific">Methanobrevibacter cuticularis</name>
    <dbReference type="NCBI Taxonomy" id="47311"/>
    <lineage>
        <taxon>Archaea</taxon>
        <taxon>Methanobacteriati</taxon>
        <taxon>Methanobacteriota</taxon>
        <taxon>Methanomada group</taxon>
        <taxon>Methanobacteria</taxon>
        <taxon>Methanobacteriales</taxon>
        <taxon>Methanobacteriaceae</taxon>
        <taxon>Methanobrevibacter</taxon>
    </lineage>
</organism>
<keyword evidence="1" id="KW-0472">Membrane</keyword>
<feature type="transmembrane region" description="Helical" evidence="1">
    <location>
        <begin position="6"/>
        <end position="31"/>
    </location>
</feature>
<comment type="caution">
    <text evidence="2">The sequence shown here is derived from an EMBL/GenBank/DDBJ whole genome shotgun (WGS) entry which is preliminary data.</text>
</comment>
<dbReference type="EMBL" id="LWMW01000139">
    <property type="protein sequence ID" value="KZX14922.1"/>
    <property type="molecule type" value="Genomic_DNA"/>
</dbReference>
<dbReference type="Proteomes" id="UP000077275">
    <property type="component" value="Unassembled WGS sequence"/>
</dbReference>
<reference evidence="2 3" key="1">
    <citation type="submission" date="2016-04" db="EMBL/GenBank/DDBJ databases">
        <title>Genome sequence of Methanobrevibacter cuticularis DSM 11139.</title>
        <authorList>
            <person name="Poehlein A."/>
            <person name="Seedorf H."/>
            <person name="Daniel R."/>
        </authorList>
    </citation>
    <scope>NUCLEOTIDE SEQUENCE [LARGE SCALE GENOMIC DNA]</scope>
    <source>
        <strain evidence="2 3">DSM 11139</strain>
    </source>
</reference>
<evidence type="ECO:0000313" key="3">
    <source>
        <dbReference type="Proteomes" id="UP000077275"/>
    </source>
</evidence>
<evidence type="ECO:0000313" key="2">
    <source>
        <dbReference type="EMBL" id="KZX14922.1"/>
    </source>
</evidence>
<keyword evidence="1" id="KW-0812">Transmembrane</keyword>
<proteinExistence type="predicted"/>
<sequence>MKPVTIVFLEIKILLTVTFPLALSLIALLTFKSKLYFPALNITVSPLAKGEGFSQSSSLKKTSILEVLLLVLIV</sequence>
<accession>A0A166CW02</accession>
<keyword evidence="3" id="KW-1185">Reference proteome</keyword>
<gene>
    <name evidence="2" type="ORF">MBCUT_18490</name>
</gene>
<name>A0A166CW02_9EURY</name>
<protein>
    <submittedName>
        <fullName evidence="2">Uncharacterized protein</fullName>
    </submittedName>
</protein>
<dbReference type="AlphaFoldDB" id="A0A166CW02"/>